<feature type="compositionally biased region" description="Gly residues" evidence="5">
    <location>
        <begin position="1696"/>
        <end position="1722"/>
    </location>
</feature>
<feature type="compositionally biased region" description="Basic and acidic residues" evidence="5">
    <location>
        <begin position="275"/>
        <end position="287"/>
    </location>
</feature>
<evidence type="ECO:0000313" key="8">
    <source>
        <dbReference type="Proteomes" id="UP000006906"/>
    </source>
</evidence>
<dbReference type="SUPFAM" id="SSF158832">
    <property type="entry name" value="Tex N-terminal region-like"/>
    <property type="match status" value="1"/>
</dbReference>
<feature type="region of interest" description="Disordered" evidence="5">
    <location>
        <begin position="1689"/>
        <end position="1726"/>
    </location>
</feature>
<dbReference type="Gene3D" id="1.10.10.2740">
    <property type="entry name" value="Spt6, Death-like domain"/>
    <property type="match status" value="1"/>
</dbReference>
<feature type="domain" description="S1 motif" evidence="6">
    <location>
        <begin position="1318"/>
        <end position="1403"/>
    </location>
</feature>
<organism evidence="7 8">
    <name type="scientific">Chlamydomonas reinhardtii</name>
    <name type="common">Chlamydomonas smithii</name>
    <dbReference type="NCBI Taxonomy" id="3055"/>
    <lineage>
        <taxon>Eukaryota</taxon>
        <taxon>Viridiplantae</taxon>
        <taxon>Chlorophyta</taxon>
        <taxon>core chlorophytes</taxon>
        <taxon>Chlorophyceae</taxon>
        <taxon>CS clade</taxon>
        <taxon>Chlamydomonadales</taxon>
        <taxon>Chlamydomonadaceae</taxon>
        <taxon>Chlamydomonas</taxon>
    </lineage>
</organism>
<feature type="region of interest" description="Disordered" evidence="5">
    <location>
        <begin position="1748"/>
        <end position="1794"/>
    </location>
</feature>
<dbReference type="CDD" id="cd09918">
    <property type="entry name" value="SH2_Nterm_SPT6_like"/>
    <property type="match status" value="1"/>
</dbReference>
<dbReference type="Gene3D" id="3.30.505.10">
    <property type="entry name" value="SH2 domain"/>
    <property type="match status" value="2"/>
</dbReference>
<feature type="compositionally biased region" description="Acidic residues" evidence="5">
    <location>
        <begin position="254"/>
        <end position="274"/>
    </location>
</feature>
<dbReference type="InterPro" id="IPR028083">
    <property type="entry name" value="Spt6_acidic_N_dom"/>
</dbReference>
<dbReference type="Pfam" id="PF14632">
    <property type="entry name" value="SPT6_acidic"/>
    <property type="match status" value="1"/>
</dbReference>
<dbReference type="Pfam" id="PF17674">
    <property type="entry name" value="HHH_9"/>
    <property type="match status" value="1"/>
</dbReference>
<dbReference type="PANTHER" id="PTHR10145:SF6">
    <property type="entry name" value="TRANSCRIPTION ELONGATION FACTOR SPT6"/>
    <property type="match status" value="1"/>
</dbReference>
<dbReference type="Gene3D" id="1.10.150.850">
    <property type="entry name" value="Spt6, helix-hairpin-helix domain"/>
    <property type="match status" value="1"/>
</dbReference>
<dbReference type="Gramene" id="PNW79173">
    <property type="protein sequence ID" value="PNW79173"/>
    <property type="gene ID" value="CHLRE_09g403182v5"/>
</dbReference>
<evidence type="ECO:0000313" key="7">
    <source>
        <dbReference type="EMBL" id="PNW79173.1"/>
    </source>
</evidence>
<dbReference type="InterPro" id="IPR010994">
    <property type="entry name" value="RuvA_2-like"/>
</dbReference>
<dbReference type="PANTHER" id="PTHR10145">
    <property type="entry name" value="TRANSCRIPTION ELONGATION FACTOR SPT6"/>
    <property type="match status" value="1"/>
</dbReference>
<dbReference type="GO" id="GO:0034728">
    <property type="term" value="P:nucleosome organization"/>
    <property type="evidence" value="ECO:0000318"/>
    <property type="project" value="GO_Central"/>
</dbReference>
<dbReference type="SUPFAM" id="SSF53098">
    <property type="entry name" value="Ribonuclease H-like"/>
    <property type="match status" value="1"/>
</dbReference>
<evidence type="ECO:0000256" key="2">
    <source>
        <dbReference type="ARBA" id="ARBA00009253"/>
    </source>
</evidence>
<evidence type="ECO:0000256" key="1">
    <source>
        <dbReference type="ARBA" id="ARBA00004123"/>
    </source>
</evidence>
<dbReference type="GeneID" id="5723196"/>
<dbReference type="KEGG" id="cre:CHLRE_09g403182v5"/>
<dbReference type="InParanoid" id="A0A2K3DF59"/>
<evidence type="ECO:0000259" key="6">
    <source>
        <dbReference type="PROSITE" id="PS50126"/>
    </source>
</evidence>
<feature type="region of interest" description="Disordered" evidence="5">
    <location>
        <begin position="1"/>
        <end position="214"/>
    </location>
</feature>
<dbReference type="GO" id="GO:0031491">
    <property type="term" value="F:nucleosome binding"/>
    <property type="evidence" value="ECO:0000318"/>
    <property type="project" value="GO_Central"/>
</dbReference>
<feature type="compositionally biased region" description="Acidic residues" evidence="5">
    <location>
        <begin position="17"/>
        <end position="31"/>
    </location>
</feature>
<proteinExistence type="inferred from homology"/>
<dbReference type="InterPro" id="IPR023323">
    <property type="entry name" value="Tex-like_dom_sf"/>
</dbReference>
<evidence type="ECO:0000256" key="4">
    <source>
        <dbReference type="ARBA" id="ARBA00023242"/>
    </source>
</evidence>
<keyword evidence="4" id="KW-0539">Nucleus</keyword>
<dbReference type="SUPFAM" id="SSF47781">
    <property type="entry name" value="RuvA domain 2-like"/>
    <property type="match status" value="1"/>
</dbReference>
<feature type="compositionally biased region" description="Gly residues" evidence="5">
    <location>
        <begin position="628"/>
        <end position="651"/>
    </location>
</feature>
<keyword evidence="8" id="KW-1185">Reference proteome</keyword>
<dbReference type="RefSeq" id="XP_042921444.1">
    <property type="nucleotide sequence ID" value="XM_043066105.1"/>
</dbReference>
<dbReference type="PROSITE" id="PS50126">
    <property type="entry name" value="S1"/>
    <property type="match status" value="1"/>
</dbReference>
<feature type="compositionally biased region" description="Basic and acidic residues" evidence="5">
    <location>
        <begin position="130"/>
        <end position="146"/>
    </location>
</feature>
<feature type="region of interest" description="Disordered" evidence="5">
    <location>
        <begin position="246"/>
        <end position="292"/>
    </location>
</feature>
<dbReference type="CDD" id="cd09928">
    <property type="entry name" value="SH2_Cterm_SPT6_like"/>
    <property type="match status" value="1"/>
</dbReference>
<dbReference type="GO" id="GO:0006368">
    <property type="term" value="P:transcription elongation by RNA polymerase II"/>
    <property type="evidence" value="ECO:0000318"/>
    <property type="project" value="GO_Central"/>
</dbReference>
<dbReference type="InterPro" id="IPR003029">
    <property type="entry name" value="S1_domain"/>
</dbReference>
<dbReference type="InterPro" id="IPR032706">
    <property type="entry name" value="Spt6_HHH"/>
</dbReference>
<dbReference type="InterPro" id="IPR035420">
    <property type="entry name" value="Spt6_SH2"/>
</dbReference>
<dbReference type="GO" id="GO:0008023">
    <property type="term" value="C:transcription elongation factor complex"/>
    <property type="evidence" value="ECO:0000318"/>
    <property type="project" value="GO_Central"/>
</dbReference>
<dbReference type="InterPro" id="IPR017072">
    <property type="entry name" value="TF_Spt6"/>
</dbReference>
<feature type="region of interest" description="Disordered" evidence="5">
    <location>
        <begin position="627"/>
        <end position="657"/>
    </location>
</feature>
<accession>A0A2K3DF59</accession>
<dbReference type="InterPro" id="IPR035019">
    <property type="entry name" value="Spt6_SH2_N"/>
</dbReference>
<dbReference type="GO" id="GO:0140673">
    <property type="term" value="P:transcription elongation-coupled chromatin remodeling"/>
    <property type="evidence" value="ECO:0007669"/>
    <property type="project" value="InterPro"/>
</dbReference>
<dbReference type="PaxDb" id="3055-EDP00055"/>
<dbReference type="InterPro" id="IPR036860">
    <property type="entry name" value="SH2_dom_sf"/>
</dbReference>
<comment type="similarity">
    <text evidence="2">Belongs to the SPT6 family.</text>
</comment>
<reference evidence="7 8" key="1">
    <citation type="journal article" date="2007" name="Science">
        <title>The Chlamydomonas genome reveals the evolution of key animal and plant functions.</title>
        <authorList>
            <person name="Merchant S.S."/>
            <person name="Prochnik S.E."/>
            <person name="Vallon O."/>
            <person name="Harris E.H."/>
            <person name="Karpowicz S.J."/>
            <person name="Witman G.B."/>
            <person name="Terry A."/>
            <person name="Salamov A."/>
            <person name="Fritz-Laylin L.K."/>
            <person name="Marechal-Drouard L."/>
            <person name="Marshall W.F."/>
            <person name="Qu L.H."/>
            <person name="Nelson D.R."/>
            <person name="Sanderfoot A.A."/>
            <person name="Spalding M.H."/>
            <person name="Kapitonov V.V."/>
            <person name="Ren Q."/>
            <person name="Ferris P."/>
            <person name="Lindquist E."/>
            <person name="Shapiro H."/>
            <person name="Lucas S.M."/>
            <person name="Grimwood J."/>
            <person name="Schmutz J."/>
            <person name="Cardol P."/>
            <person name="Cerutti H."/>
            <person name="Chanfreau G."/>
            <person name="Chen C.L."/>
            <person name="Cognat V."/>
            <person name="Croft M.T."/>
            <person name="Dent R."/>
            <person name="Dutcher S."/>
            <person name="Fernandez E."/>
            <person name="Fukuzawa H."/>
            <person name="Gonzalez-Ballester D."/>
            <person name="Gonzalez-Halphen D."/>
            <person name="Hallmann A."/>
            <person name="Hanikenne M."/>
            <person name="Hippler M."/>
            <person name="Inwood W."/>
            <person name="Jabbari K."/>
            <person name="Kalanon M."/>
            <person name="Kuras R."/>
            <person name="Lefebvre P.A."/>
            <person name="Lemaire S.D."/>
            <person name="Lobanov A.V."/>
            <person name="Lohr M."/>
            <person name="Manuell A."/>
            <person name="Meier I."/>
            <person name="Mets L."/>
            <person name="Mittag M."/>
            <person name="Mittelmeier T."/>
            <person name="Moroney J.V."/>
            <person name="Moseley J."/>
            <person name="Napoli C."/>
            <person name="Nedelcu A.M."/>
            <person name="Niyogi K."/>
            <person name="Novoselov S.V."/>
            <person name="Paulsen I.T."/>
            <person name="Pazour G."/>
            <person name="Purton S."/>
            <person name="Ral J.P."/>
            <person name="Riano-Pachon D.M."/>
            <person name="Riekhof W."/>
            <person name="Rymarquis L."/>
            <person name="Schroda M."/>
            <person name="Stern D."/>
            <person name="Umen J."/>
            <person name="Willows R."/>
            <person name="Wilson N."/>
            <person name="Zimmer S.L."/>
            <person name="Allmer J."/>
            <person name="Balk J."/>
            <person name="Bisova K."/>
            <person name="Chen C.J."/>
            <person name="Elias M."/>
            <person name="Gendler K."/>
            <person name="Hauser C."/>
            <person name="Lamb M.R."/>
            <person name="Ledford H."/>
            <person name="Long J.C."/>
            <person name="Minagawa J."/>
            <person name="Page M.D."/>
            <person name="Pan J."/>
            <person name="Pootakham W."/>
            <person name="Roje S."/>
            <person name="Rose A."/>
            <person name="Stahlberg E."/>
            <person name="Terauchi A.M."/>
            <person name="Yang P."/>
            <person name="Ball S."/>
            <person name="Bowler C."/>
            <person name="Dieckmann C.L."/>
            <person name="Gladyshev V.N."/>
            <person name="Green P."/>
            <person name="Jorgensen R."/>
            <person name="Mayfield S."/>
            <person name="Mueller-Roeber B."/>
            <person name="Rajamani S."/>
            <person name="Sayre R.T."/>
            <person name="Brokstein P."/>
            <person name="Dubchak I."/>
            <person name="Goodstein D."/>
            <person name="Hornick L."/>
            <person name="Huang Y.W."/>
            <person name="Jhaveri J."/>
            <person name="Luo Y."/>
            <person name="Martinez D."/>
            <person name="Ngau W.C."/>
            <person name="Otillar B."/>
            <person name="Poliakov A."/>
            <person name="Porter A."/>
            <person name="Szajkowski L."/>
            <person name="Werner G."/>
            <person name="Zhou K."/>
            <person name="Grigoriev I.V."/>
            <person name="Rokhsar D.S."/>
            <person name="Grossman A.R."/>
        </authorList>
    </citation>
    <scope>NUCLEOTIDE SEQUENCE [LARGE SCALE GENOMIC DNA]</scope>
    <source>
        <strain evidence="8">CC-503</strain>
    </source>
</reference>
<protein>
    <recommendedName>
        <fullName evidence="6">S1 motif domain-containing protein</fullName>
    </recommendedName>
</protein>
<dbReference type="GO" id="GO:0003676">
    <property type="term" value="F:nucleic acid binding"/>
    <property type="evidence" value="ECO:0007669"/>
    <property type="project" value="InterPro"/>
</dbReference>
<evidence type="ECO:0000256" key="5">
    <source>
        <dbReference type="SAM" id="MobiDB-lite"/>
    </source>
</evidence>
<feature type="compositionally biased region" description="Acidic residues" evidence="5">
    <location>
        <begin position="103"/>
        <end position="112"/>
    </location>
</feature>
<dbReference type="Gene3D" id="3.30.420.140">
    <property type="entry name" value="YqgF/RNase H-like domain"/>
    <property type="match status" value="1"/>
</dbReference>
<evidence type="ECO:0000256" key="3">
    <source>
        <dbReference type="ARBA" id="ARBA00023163"/>
    </source>
</evidence>
<comment type="subcellular location">
    <subcellularLocation>
        <location evidence="1">Nucleus</location>
    </subcellularLocation>
</comment>
<dbReference type="InterPro" id="IPR037027">
    <property type="entry name" value="YqgF/RNaseH-like_dom_sf"/>
</dbReference>
<dbReference type="InterPro" id="IPR035018">
    <property type="entry name" value="Spt6_SH2_C"/>
</dbReference>
<keyword evidence="3" id="KW-0804">Transcription</keyword>
<dbReference type="EMBL" id="CM008970">
    <property type="protein sequence ID" value="PNW79173.1"/>
    <property type="molecule type" value="Genomic_DNA"/>
</dbReference>
<dbReference type="Pfam" id="PF14633">
    <property type="entry name" value="SH2_2"/>
    <property type="match status" value="1"/>
</dbReference>
<feature type="compositionally biased region" description="Acidic residues" evidence="5">
    <location>
        <begin position="41"/>
        <end position="85"/>
    </location>
</feature>
<dbReference type="InterPro" id="IPR012337">
    <property type="entry name" value="RNaseH-like_sf"/>
</dbReference>
<dbReference type="STRING" id="3055.A0A2K3DF59"/>
<feature type="compositionally biased region" description="Pro residues" evidence="5">
    <location>
        <begin position="1757"/>
        <end position="1770"/>
    </location>
</feature>
<dbReference type="InterPro" id="IPR041692">
    <property type="entry name" value="HHH_9"/>
</dbReference>
<dbReference type="GO" id="GO:0042393">
    <property type="term" value="F:histone binding"/>
    <property type="evidence" value="ECO:0000318"/>
    <property type="project" value="GO_Central"/>
</dbReference>
<feature type="compositionally biased region" description="Acidic residues" evidence="5">
    <location>
        <begin position="175"/>
        <end position="197"/>
    </location>
</feature>
<dbReference type="InterPro" id="IPR023319">
    <property type="entry name" value="Tex-like_HTH_dom_sf"/>
</dbReference>
<gene>
    <name evidence="7" type="ORF">CHLRE_09g403182v5</name>
</gene>
<feature type="compositionally biased region" description="Basic and acidic residues" evidence="5">
    <location>
        <begin position="161"/>
        <end position="171"/>
    </location>
</feature>
<dbReference type="Pfam" id="PF14635">
    <property type="entry name" value="HHH_7"/>
    <property type="match status" value="1"/>
</dbReference>
<feature type="compositionally biased region" description="Acidic residues" evidence="5">
    <location>
        <begin position="150"/>
        <end position="160"/>
    </location>
</feature>
<dbReference type="InterPro" id="IPR042066">
    <property type="entry name" value="Spt6_death-like"/>
</dbReference>
<name>A0A2K3DF59_CHLRE</name>
<dbReference type="OrthoDB" id="995477at2759"/>
<feature type="compositionally biased region" description="Gly residues" evidence="5">
    <location>
        <begin position="1771"/>
        <end position="1794"/>
    </location>
</feature>
<dbReference type="Proteomes" id="UP000006906">
    <property type="component" value="Chromosome 9"/>
</dbReference>
<sequence length="1794" mass="194910">MSDNEELEDQLPPQQEANEDGEAEAQGEGEPGEGAAGLVEGEADEEDEAEYQDSSEEDEDEEQNEYEQDGFIVDDAEEEEEEEEERVAPKRRKKKKRERELRLDDDDYDLLEENQVQGIRRPTGRKRLKSQAEDGRRATNEADLQKDLFGYEELEDEVEDAGGRDARREEQVPIGEEDFDDLDDQDEMADFIVEGDESAPRRRQRRRAAAIPGVSSRAMQDAFEIFGDVDALMDMYETARQRPAAGSAAAAAAGEEEEAGEEEDDFGDDDDEAAAEARRQKRQERQRAKTYRQAMKVMDPEQLARAHLRPEDQAIKDRDVPERLQELLGPDGGSAPGGGMDLDAAAEWVYTCMRDANTPEWRLLARGAEEIDGTYDAVVMGGRQDDPDAGKYVGQVEGEDVVGGPEGCTLRLSHHRALLTPRMDNGQRAWTEDSARHGRVRTAIRAVLGQFFDRHEEVPVVAMYRKELAGPLLALAPDDAPAVTSRDEYDRQRGQRHKKHYDQGFVQPHHRRVRRWAVLWAVFDTALRYRAMAQRRERAAAALGRSRELLAAALEQAPDPAGDKAAQLEYDLRALDECGEALQTAHTLEALADVQQRMNGVLAAYPEAQMAMLSISSSQAAAAAAAGGTQGAGGSQGGTQGAAGAGGGGGATRRPNRGAANRTARLIGMQELVSDFCLEPSAFLANLQEAGHAGVGANEPRTPPGAILDWAAGALESLKARHPENPIISSYSPESLVSAVRAAAIHNLVGDAGLRTFLRNEFFKQAVVSAEATEAGEAVLDPFHKYALATRLRKKRLADFGSSDLFLRLDEAARERLASLRLHLESAAAEKLVNDVAELFQSSDRGAVAQQWNGLRRDVVKAALEEQLLPAFRAHFHAKLLAEAREHALRLYSDALWKVASAGPLRLPLADSEDEFLASPRLCIVCYGNQELNPATGQPNNTAVVFLNELGNLTDFFFAGQLSGQIRRSGQGAGAVFTDPAKSKDAARIREKLLEHLPHAVLVGIAAPACRQLHEDMRNIVDSLLEHHADALIDHETRGITVFPMDEKLAALWEVSAAGRSELREHAPLVRRAVGLGRSALDPLSLLAALCGPDKEVLSLGVYDMQDALGKDDRMAAVTRVMVTAGAQVGVDVNLACNVAWRSELLQFVPGLGPRKAGALLAALQRNRNKAESRSMLYKDLGVLGKVVFRNCGAYLRVRQVPGIRHLENLSFRTLDNSRISPEHYRIAIQLAQAATGVGEAEAALEERDKIESFDLEKFMSDAAAEGKPLPVGLPTLIDIVAELVCPAMELRPAWQEISPRQVFLLCNNESEESLQEGRIVDVKITYVTRDCLKVILINSGTEGMVPAEEVSGSYTGRVGGPEWQAVMQSRLNSVARGRIIRIEEQPDQSGSGTRFMVVLSTKSSVVNDEGGEYERKYCASREPNYVVREKTEATAKRRADEAGRSREQTVLVRPIRHPMFKNISQLDAVHALAPKEVPVGSAILRPSYRRNPNELDVTIKIAQLAAGPVFAVTFLRESDKPQGRAAHLTLAPPFTIDASHCGLGNLVYEDLDQVIADYVEPLVSHCGQLTAHRKFLDATPPEVEERVRAEKRANPTVHPYYLALRDKAAAAQIVFCLAASVHRESFYVTPRGFYFRGRLHGSVDGMLAVFKKNPVDPAKRREAAARDQLGYNEPTRALMTQMRTGVQMQPQQPGGYTGGSQGGGYGGQPYPGGGGGYGPPGGGYPPTQVYGGGGPGGAPGMYGGPGGGGPGGYGGMPPPPPPFGGPPGPGGAGGYGQYGSQGGNGGGGGYRAW</sequence>
<dbReference type="FunCoup" id="A0A2K3DF59">
    <property type="interactions" value="2107"/>
</dbReference>
<dbReference type="Gene3D" id="1.10.3500.10">
    <property type="entry name" value="Tex N-terminal region-like"/>
    <property type="match status" value="1"/>
</dbReference>
<dbReference type="Gene3D" id="1.10.10.650">
    <property type="entry name" value="RuvA domain 2-like"/>
    <property type="match status" value="1"/>
</dbReference>